<evidence type="ECO:0000313" key="1">
    <source>
        <dbReference type="EMBL" id="CEP26239.1"/>
    </source>
</evidence>
<dbReference type="AlphaFoldDB" id="A0A0B7NYJ6"/>
<dbReference type="EMBL" id="LM676397">
    <property type="protein sequence ID" value="CEP26239.1"/>
    <property type="molecule type" value="Genomic_DNA"/>
</dbReference>
<proteinExistence type="predicted"/>
<gene>
    <name evidence="1" type="ORF">PFCIRM138_05555</name>
</gene>
<accession>A0A0B7NYJ6</accession>
<sequence length="18" mass="1981">MTVLMRDQAAGSTTRSQQ</sequence>
<organism evidence="1">
    <name type="scientific">Propionibacterium freudenreichii subsp. freudenreichii</name>
    <dbReference type="NCBI Taxonomy" id="66712"/>
    <lineage>
        <taxon>Bacteria</taxon>
        <taxon>Bacillati</taxon>
        <taxon>Actinomycetota</taxon>
        <taxon>Actinomycetes</taxon>
        <taxon>Propionibacteriales</taxon>
        <taxon>Propionibacteriaceae</taxon>
        <taxon>Propionibacterium</taxon>
    </lineage>
</organism>
<protein>
    <submittedName>
        <fullName evidence="1">Uncharacterized protein</fullName>
    </submittedName>
</protein>
<name>A0A0B7NYJ6_PROFF</name>
<reference evidence="1" key="1">
    <citation type="submission" date="2014-08" db="EMBL/GenBank/DDBJ databases">
        <authorList>
            <person name="Falentin Helene"/>
        </authorList>
    </citation>
    <scope>NUCLEOTIDE SEQUENCE</scope>
</reference>